<feature type="binding site" evidence="20">
    <location>
        <position position="829"/>
    </location>
    <ligand>
        <name>Mn(2+)</name>
        <dbReference type="ChEBI" id="CHEBI:29035"/>
        <label>2</label>
    </ligand>
</feature>
<comment type="cofactor">
    <cofactor evidence="20 21">
        <name>Mn(2+)</name>
        <dbReference type="ChEBI" id="CHEBI:29035"/>
    </cofactor>
    <text evidence="20 21">Binds 2 manganese ions per subunit.</text>
</comment>
<dbReference type="PROSITE" id="PS50819">
    <property type="entry name" value="INTEIN_ENDONUCLEASE"/>
    <property type="match status" value="1"/>
</dbReference>
<reference evidence="23" key="1">
    <citation type="submission" date="2021-03" db="EMBL/GenBank/DDBJ databases">
        <authorList>
            <person name="Jaffe A."/>
        </authorList>
    </citation>
    <scope>NUCLEOTIDE SEQUENCE</scope>
    <source>
        <strain evidence="23">RIFCSPLOWO2_01_FULL_AR10_48_17</strain>
    </source>
</reference>
<keyword evidence="11" id="KW-0651">Protein splicing</keyword>
<organism evidence="23 24">
    <name type="scientific">Candidatus Iainarchaeum sp</name>
    <dbReference type="NCBI Taxonomy" id="3101447"/>
    <lineage>
        <taxon>Archaea</taxon>
        <taxon>Candidatus Iainarchaeota</taxon>
        <taxon>Candidatus Iainarchaeia</taxon>
        <taxon>Candidatus Iainarchaeales</taxon>
        <taxon>Candidatus Iainarchaeaceae</taxon>
        <taxon>Candidatus Iainarchaeum</taxon>
    </lineage>
</organism>
<feature type="binding site" evidence="19">
    <location>
        <position position="980"/>
    </location>
    <ligand>
        <name>GMP</name>
        <dbReference type="ChEBI" id="CHEBI:58115"/>
    </ligand>
</feature>
<evidence type="ECO:0000256" key="7">
    <source>
        <dbReference type="ARBA" id="ARBA00022759"/>
    </source>
</evidence>
<feature type="binding site" evidence="20">
    <location>
        <position position="735"/>
    </location>
    <ligand>
        <name>Mn(2+)</name>
        <dbReference type="ChEBI" id="CHEBI:29035"/>
        <label>2</label>
    </ligand>
</feature>
<evidence type="ECO:0000256" key="12">
    <source>
        <dbReference type="ARBA" id="ARBA00023134"/>
    </source>
</evidence>
<dbReference type="InterPro" id="IPR006141">
    <property type="entry name" value="Intein_N"/>
</dbReference>
<dbReference type="InterPro" id="IPR003587">
    <property type="entry name" value="Hint_dom_N"/>
</dbReference>
<evidence type="ECO:0000256" key="19">
    <source>
        <dbReference type="PIRSR" id="PIRSR601233-2"/>
    </source>
</evidence>
<feature type="binding site" evidence="19">
    <location>
        <begin position="829"/>
        <end position="830"/>
    </location>
    <ligand>
        <name>GMP</name>
        <dbReference type="ChEBI" id="CHEBI:58115"/>
    </ligand>
</feature>
<evidence type="ECO:0000256" key="8">
    <source>
        <dbReference type="ARBA" id="ARBA00022801"/>
    </source>
</evidence>
<dbReference type="InterPro" id="IPR036844">
    <property type="entry name" value="Hint_dom_sf"/>
</dbReference>
<keyword evidence="9" id="KW-0068">Autocatalytic cleavage</keyword>
<keyword evidence="6 19" id="KW-0547">Nucleotide-binding</keyword>
<dbReference type="GO" id="GO:0016787">
    <property type="term" value="F:hydrolase activity"/>
    <property type="evidence" value="ECO:0007669"/>
    <property type="project" value="UniProtKB-KW"/>
</dbReference>
<dbReference type="SMART" id="SM00305">
    <property type="entry name" value="HintC"/>
    <property type="match status" value="1"/>
</dbReference>
<evidence type="ECO:0000313" key="23">
    <source>
        <dbReference type="EMBL" id="MBS3062070.1"/>
    </source>
</evidence>
<comment type="caution">
    <text evidence="23">The sequence shown here is derived from an EMBL/GenBank/DDBJ whole genome shotgun (WGS) entry which is preliminary data.</text>
</comment>
<keyword evidence="3 21" id="KW-0436">Ligase</keyword>
<keyword evidence="5 20" id="KW-0479">Metal-binding</keyword>
<dbReference type="PROSITE" id="PS50818">
    <property type="entry name" value="INTEIN_C_TER"/>
    <property type="match status" value="1"/>
</dbReference>
<keyword evidence="4" id="KW-0540">Nuclease</keyword>
<dbReference type="GO" id="GO:0006314">
    <property type="term" value="P:intron homing"/>
    <property type="evidence" value="ECO:0007669"/>
    <property type="project" value="UniProtKB-KW"/>
</dbReference>
<proteinExistence type="inferred from homology"/>
<accession>A0A8T4LBH9</accession>
<feature type="binding site" evidence="20">
    <location>
        <position position="93"/>
    </location>
    <ligand>
        <name>Mn(2+)</name>
        <dbReference type="ChEBI" id="CHEBI:29035"/>
        <label>1</label>
    </ligand>
</feature>
<evidence type="ECO:0000256" key="6">
    <source>
        <dbReference type="ARBA" id="ARBA00022741"/>
    </source>
</evidence>
<evidence type="ECO:0000256" key="2">
    <source>
        <dbReference type="ARBA" id="ARBA00011245"/>
    </source>
</evidence>
<feature type="active site" description="GMP-histidine intermediate" evidence="18">
    <location>
        <position position="904"/>
    </location>
</feature>
<reference evidence="23" key="2">
    <citation type="submission" date="2021-05" db="EMBL/GenBank/DDBJ databases">
        <title>Protein family content uncovers lineage relationships and bacterial pathway maintenance mechanisms in DPANN archaea.</title>
        <authorList>
            <person name="Castelle C.J."/>
            <person name="Meheust R."/>
            <person name="Jaffe A.L."/>
            <person name="Seitz K."/>
            <person name="Gong X."/>
            <person name="Baker B.J."/>
            <person name="Banfield J.F."/>
        </authorList>
    </citation>
    <scope>NUCLEOTIDE SEQUENCE</scope>
    <source>
        <strain evidence="23">RIFCSPLOWO2_01_FULL_AR10_48_17</strain>
    </source>
</reference>
<dbReference type="CDD" id="cd00081">
    <property type="entry name" value="Hint"/>
    <property type="match status" value="2"/>
</dbReference>
<evidence type="ECO:0000256" key="20">
    <source>
        <dbReference type="PIRSR" id="PIRSR601233-3"/>
    </source>
</evidence>
<feature type="binding site" evidence="19">
    <location>
        <begin position="878"/>
        <end position="881"/>
    </location>
    <ligand>
        <name>GMP</name>
        <dbReference type="ChEBI" id="CHEBI:58115"/>
    </ligand>
</feature>
<dbReference type="InterPro" id="IPR003586">
    <property type="entry name" value="Hint_dom_C"/>
</dbReference>
<dbReference type="Pfam" id="PF01139">
    <property type="entry name" value="RtcB"/>
    <property type="match status" value="2"/>
</dbReference>
<dbReference type="SUPFAM" id="SSF51294">
    <property type="entry name" value="Hedgehog/intein (Hint) domain"/>
    <property type="match status" value="1"/>
</dbReference>
<evidence type="ECO:0000256" key="15">
    <source>
        <dbReference type="ARBA" id="ARBA00045316"/>
    </source>
</evidence>
<dbReference type="EMBL" id="JAGVWC010000012">
    <property type="protein sequence ID" value="MBS3062070.1"/>
    <property type="molecule type" value="Genomic_DNA"/>
</dbReference>
<comment type="catalytic activity">
    <reaction evidence="16">
        <text>a 3'-end 3'-phospho-ribonucleotide-RNA + a 5'-end dephospho-ribonucleoside-RNA + GTP = a ribonucleotidyl-ribonucleotide-RNA + GMP + diphosphate</text>
        <dbReference type="Rhea" id="RHEA:68076"/>
        <dbReference type="Rhea" id="RHEA-COMP:10463"/>
        <dbReference type="Rhea" id="RHEA-COMP:13936"/>
        <dbReference type="Rhea" id="RHEA-COMP:17355"/>
        <dbReference type="ChEBI" id="CHEBI:33019"/>
        <dbReference type="ChEBI" id="CHEBI:37565"/>
        <dbReference type="ChEBI" id="CHEBI:58115"/>
        <dbReference type="ChEBI" id="CHEBI:83062"/>
        <dbReference type="ChEBI" id="CHEBI:138284"/>
        <dbReference type="ChEBI" id="CHEBI:173118"/>
        <dbReference type="EC" id="6.5.1.8"/>
    </reaction>
</comment>
<feature type="binding site" evidence="19">
    <location>
        <begin position="904"/>
        <end position="907"/>
    </location>
    <ligand>
        <name>GMP</name>
        <dbReference type="ChEBI" id="CHEBI:58115"/>
    </ligand>
</feature>
<evidence type="ECO:0000256" key="11">
    <source>
        <dbReference type="ARBA" id="ARBA00023000"/>
    </source>
</evidence>
<keyword evidence="8" id="KW-0378">Hydrolase</keyword>
<dbReference type="GO" id="GO:0005525">
    <property type="term" value="F:GTP binding"/>
    <property type="evidence" value="ECO:0007669"/>
    <property type="project" value="UniProtKB-KW"/>
</dbReference>
<dbReference type="GO" id="GO:0170057">
    <property type="term" value="F:RNA ligase (GTP) activity"/>
    <property type="evidence" value="ECO:0007669"/>
    <property type="project" value="UniProtKB-EC"/>
</dbReference>
<dbReference type="PANTHER" id="PTHR11118:SF1">
    <property type="entry name" value="RNA-SPLICING LIGASE RTCB HOMOLOG"/>
    <property type="match status" value="1"/>
</dbReference>
<feature type="binding site" evidence="19">
    <location>
        <begin position="700"/>
        <end position="704"/>
    </location>
    <ligand>
        <name>GMP</name>
        <dbReference type="ChEBI" id="CHEBI:58115"/>
    </ligand>
</feature>
<dbReference type="NCBIfam" id="TIGR01443">
    <property type="entry name" value="intein_Cterm"/>
    <property type="match status" value="1"/>
</dbReference>
<dbReference type="InterPro" id="IPR006142">
    <property type="entry name" value="INTEIN"/>
</dbReference>
<dbReference type="GO" id="GO:0016539">
    <property type="term" value="P:intein-mediated protein splicing"/>
    <property type="evidence" value="ECO:0007669"/>
    <property type="project" value="InterPro"/>
</dbReference>
<keyword evidence="7" id="KW-0255">Endonuclease</keyword>
<dbReference type="InterPro" id="IPR027434">
    <property type="entry name" value="Homing_endonucl"/>
</dbReference>
<evidence type="ECO:0000256" key="17">
    <source>
        <dbReference type="ARBA" id="ARBA00049514"/>
    </source>
</evidence>
<dbReference type="InterPro" id="IPR001233">
    <property type="entry name" value="RtcB"/>
</dbReference>
<dbReference type="Gene3D" id="3.90.1860.10">
    <property type="entry name" value="tRNA-splicing ligase RtcB"/>
    <property type="match status" value="2"/>
</dbReference>
<evidence type="ECO:0000259" key="22">
    <source>
        <dbReference type="PROSITE" id="PS50819"/>
    </source>
</evidence>
<keyword evidence="10" id="KW-0404">Intron homing</keyword>
<dbReference type="GO" id="GO:0004519">
    <property type="term" value="F:endonuclease activity"/>
    <property type="evidence" value="ECO:0007669"/>
    <property type="project" value="UniProtKB-KW"/>
</dbReference>
<keyword evidence="12 19" id="KW-0342">GTP-binding</keyword>
<dbReference type="GO" id="GO:0046872">
    <property type="term" value="F:metal ion binding"/>
    <property type="evidence" value="ECO:0007669"/>
    <property type="project" value="UniProtKB-UniRule"/>
</dbReference>
<dbReference type="Gene3D" id="3.10.28.10">
    <property type="entry name" value="Homing endonucleases"/>
    <property type="match status" value="1"/>
</dbReference>
<comment type="catalytic activity">
    <reaction evidence="17">
        <text>a 3'-end 2',3'-cyclophospho-ribonucleotide-RNA + a 5'-end dephospho-ribonucleoside-RNA + GTP + H2O = a ribonucleotidyl-ribonucleotide-RNA + GMP + diphosphate + H(+)</text>
        <dbReference type="Rhea" id="RHEA:68080"/>
        <dbReference type="Rhea" id="RHEA-COMP:10464"/>
        <dbReference type="Rhea" id="RHEA-COMP:13936"/>
        <dbReference type="Rhea" id="RHEA-COMP:17355"/>
        <dbReference type="ChEBI" id="CHEBI:15377"/>
        <dbReference type="ChEBI" id="CHEBI:15378"/>
        <dbReference type="ChEBI" id="CHEBI:33019"/>
        <dbReference type="ChEBI" id="CHEBI:37565"/>
        <dbReference type="ChEBI" id="CHEBI:58115"/>
        <dbReference type="ChEBI" id="CHEBI:83064"/>
        <dbReference type="ChEBI" id="CHEBI:138284"/>
        <dbReference type="ChEBI" id="CHEBI:173118"/>
        <dbReference type="EC" id="6.5.1.8"/>
    </reaction>
</comment>
<evidence type="ECO:0000256" key="3">
    <source>
        <dbReference type="ARBA" id="ARBA00022598"/>
    </source>
</evidence>
<gene>
    <name evidence="21" type="primary">rtcB</name>
    <name evidence="23" type="ORF">J4215_05805</name>
</gene>
<evidence type="ECO:0000313" key="24">
    <source>
        <dbReference type="Proteomes" id="UP000675968"/>
    </source>
</evidence>
<evidence type="ECO:0000256" key="4">
    <source>
        <dbReference type="ARBA" id="ARBA00022722"/>
    </source>
</evidence>
<dbReference type="NCBIfam" id="TIGR01445">
    <property type="entry name" value="intein_Nterm"/>
    <property type="match status" value="1"/>
</dbReference>
<dbReference type="GO" id="GO:0006388">
    <property type="term" value="P:tRNA splicing, via endonucleolytic cleavage and ligation"/>
    <property type="evidence" value="ECO:0007669"/>
    <property type="project" value="UniProtKB-ARBA"/>
</dbReference>
<name>A0A8T4LBH9_9ARCH</name>
<comment type="similarity">
    <text evidence="1 21">Belongs to the RtcB family.</text>
</comment>
<dbReference type="SMART" id="SM00306">
    <property type="entry name" value="HintN"/>
    <property type="match status" value="1"/>
</dbReference>
<evidence type="ECO:0000256" key="10">
    <source>
        <dbReference type="ARBA" id="ARBA00022886"/>
    </source>
</evidence>
<dbReference type="Gene3D" id="2.170.16.10">
    <property type="entry name" value="Hedgehog/Intein (Hint) domain"/>
    <property type="match status" value="1"/>
</dbReference>
<evidence type="ECO:0000256" key="5">
    <source>
        <dbReference type="ARBA" id="ARBA00022723"/>
    </source>
</evidence>
<evidence type="ECO:0000256" key="18">
    <source>
        <dbReference type="PIRSR" id="PIRSR601233-1"/>
    </source>
</evidence>
<dbReference type="PROSITE" id="PS50817">
    <property type="entry name" value="INTEIN_N_TER"/>
    <property type="match status" value="1"/>
</dbReference>
<dbReference type="SUPFAM" id="SSF103365">
    <property type="entry name" value="Hypothetical protein PH1602"/>
    <property type="match status" value="2"/>
</dbReference>
<dbReference type="FunFam" id="3.90.1860.10:FF:000001">
    <property type="entry name" value="tRNA-splicing ligase RtcB homolog"/>
    <property type="match status" value="1"/>
</dbReference>
<comment type="function">
    <text evidence="15">Essential for tRNA splicing and maturation. Acts by directly joining spliced tRNA halves to mature-sized tRNAs. Joins RNA with 2',3'-cyclic-phosphate or 3'-phosphate ends to RNA with 5'-hydroxy ends.</text>
</comment>
<comment type="subunit">
    <text evidence="2 21">Monomer.</text>
</comment>
<keyword evidence="13 20" id="KW-0464">Manganese</keyword>
<sequence length="981" mass="109507">MKESLRRIDRVRFELPAAGSMNVPVRLFANDRILPTIDDQTLQQAKNVASMPGIVGNMLLMADCHLGYGMPVGGVAGFDVNEGVISPSAVGYDINCLPGETRILTRFGYSLPIAAFKEKIETEQLICFWENEKTKTPIIRFFERPEKEVLYQITTESGKQIRATKDHPILTKQGMKECEKLGLELVATFSFEGIPFEPPSSRIIISEEDFAKSYPYHGKALEYALRFLKKQNLLPLTEDNPKFPLLVKIAGFIQGDGSLHFLKKHGATVGFYGEKEDLKEIKKDLKEIGFSSVLYSRTRVHKIKTMYDTFSFVREETSLNCPSRSFAGLLAALGCTTGNKAKKIYGLPSWLQTCPKWMKRLYLAALFGAELSSPDTVTDAPYNFYGPVLSMNKRIAAMEGGRIFLEEVKQLLKEFGIESTLINEREELINEKGEISIRLRLQISSVPENLEKLWEKIGFEYNKQKQFLAAVATSYLQIKQKMLAERTQSIATARMLKNEGLTLQEITQRIGNPYINERFVARSIWENRKTNVRTATKFETFDGFLQVRTEGLDQSGQVWEKIIKIEQLPFEGNVYDFTVENEAHNFVANSITVSNCGMRLMTTNLSIKDVQPKLKTLVSELFKSVPVGVGRKGLLTLSENDFDEVMVHGAKWLVKNGFGWKKDLDAIEENGAIKGADPAKVSQKARQRGTDQLGTLGSGNHYLEVQVSRARDVDDPKIAKKFGISSPDQVMVMIHCGSRGFGHQVCSDYATEFVSTMKKFDISVADRDLACVPFQSEPGQDYFAGMNCAANNAFANRQLIMHRVREVFSKVFESSAEDLEMNLVYDVCHNIAKVEPYKFDGKTRKVVVHRKGATRCFGPGQPGLSDRFQKTGQPVIVGGSMETGSYVCVGTQQAMDESLGSTMHGSGRTMSRQKAKELYRGNELLASMESRGIIVKAASMQGLAEEAGAAYKNISDVVDTMHEAGISKKVCRLAPIGNIKG</sequence>
<evidence type="ECO:0000256" key="13">
    <source>
        <dbReference type="ARBA" id="ARBA00023211"/>
    </source>
</evidence>
<evidence type="ECO:0000256" key="14">
    <source>
        <dbReference type="ARBA" id="ARBA00033766"/>
    </source>
</evidence>
<dbReference type="AlphaFoldDB" id="A0A8T4LBH9"/>
<dbReference type="InterPro" id="IPR004042">
    <property type="entry name" value="Intein_endonuc_central"/>
</dbReference>
<evidence type="ECO:0000256" key="16">
    <source>
        <dbReference type="ARBA" id="ARBA00047746"/>
    </source>
</evidence>
<evidence type="ECO:0000256" key="9">
    <source>
        <dbReference type="ARBA" id="ARBA00022813"/>
    </source>
</evidence>
<feature type="domain" description="DOD-type homing endonuclease" evidence="22">
    <location>
        <begin position="249"/>
        <end position="417"/>
    </location>
</feature>
<dbReference type="PANTHER" id="PTHR11118">
    <property type="entry name" value="RNA-SPLICING LIGASE RTCB HOMOLOG"/>
    <property type="match status" value="1"/>
</dbReference>
<evidence type="ECO:0000256" key="1">
    <source>
        <dbReference type="ARBA" id="ARBA00008071"/>
    </source>
</evidence>
<dbReference type="GO" id="GO:0003972">
    <property type="term" value="F:RNA ligase (ATP) activity"/>
    <property type="evidence" value="ECO:0007669"/>
    <property type="project" value="TreeGrafter"/>
</dbReference>
<feature type="binding site" evidence="20">
    <location>
        <position position="701"/>
    </location>
    <ligand>
        <name>Mn(2+)</name>
        <dbReference type="ChEBI" id="CHEBI:29035"/>
        <label>1</label>
    </ligand>
</feature>
<evidence type="ECO:0000256" key="21">
    <source>
        <dbReference type="RuleBase" id="RU371113"/>
    </source>
</evidence>
<dbReference type="PRINTS" id="PR00379">
    <property type="entry name" value="INTEIN"/>
</dbReference>
<dbReference type="InterPro" id="IPR030934">
    <property type="entry name" value="Intein_C"/>
</dbReference>
<feature type="binding site" evidence="19">
    <location>
        <position position="885"/>
    </location>
    <ligand>
        <name>GMP</name>
        <dbReference type="ChEBI" id="CHEBI:58115"/>
    </ligand>
</feature>
<dbReference type="InterPro" id="IPR036025">
    <property type="entry name" value="RtcB-like_sf"/>
</dbReference>
<dbReference type="EC" id="6.5.1.-" evidence="21"/>
<protein>
    <recommendedName>
        <fullName evidence="14 21">tRNA-splicing ligase RtcB</fullName>
        <ecNumber evidence="21">6.5.1.-</ecNumber>
    </recommendedName>
</protein>
<dbReference type="Proteomes" id="UP000675968">
    <property type="component" value="Unassembled WGS sequence"/>
</dbReference>